<dbReference type="RefSeq" id="WP_192597340.1">
    <property type="nucleotide sequence ID" value="NZ_JADBEL010000002.1"/>
</dbReference>
<dbReference type="GO" id="GO:0016747">
    <property type="term" value="F:acyltransferase activity, transferring groups other than amino-acyl groups"/>
    <property type="evidence" value="ECO:0007669"/>
    <property type="project" value="InterPro"/>
</dbReference>
<keyword evidence="2" id="KW-0689">Ribosomal protein</keyword>
<dbReference type="InterPro" id="IPR016181">
    <property type="entry name" value="Acyl_CoA_acyltransferase"/>
</dbReference>
<evidence type="ECO:0000313" key="2">
    <source>
        <dbReference type="EMBL" id="MBE1553525.1"/>
    </source>
</evidence>
<dbReference type="Proteomes" id="UP000658225">
    <property type="component" value="Unassembled WGS sequence"/>
</dbReference>
<dbReference type="InterPro" id="IPR000182">
    <property type="entry name" value="GNAT_dom"/>
</dbReference>
<dbReference type="EMBL" id="JADBEL010000002">
    <property type="protein sequence ID" value="MBE1553525.1"/>
    <property type="molecule type" value="Genomic_DNA"/>
</dbReference>
<dbReference type="Pfam" id="PF00583">
    <property type="entry name" value="Acetyltransf_1"/>
    <property type="match status" value="1"/>
</dbReference>
<protein>
    <submittedName>
        <fullName evidence="2">Ribosomal protein S18 acetylase RimI-like enzyme</fullName>
    </submittedName>
</protein>
<gene>
    <name evidence="2" type="ORF">H4683_000599</name>
</gene>
<keyword evidence="2" id="KW-0687">Ribonucleoprotein</keyword>
<name>A0A927MFI8_9BACL</name>
<dbReference type="GO" id="GO:0005840">
    <property type="term" value="C:ribosome"/>
    <property type="evidence" value="ECO:0007669"/>
    <property type="project" value="UniProtKB-KW"/>
</dbReference>
<dbReference type="AlphaFoldDB" id="A0A927MFI8"/>
<evidence type="ECO:0000259" key="1">
    <source>
        <dbReference type="PROSITE" id="PS51186"/>
    </source>
</evidence>
<dbReference type="CDD" id="cd04301">
    <property type="entry name" value="NAT_SF"/>
    <property type="match status" value="1"/>
</dbReference>
<accession>A0A927MFI8</accession>
<keyword evidence="3" id="KW-1185">Reference proteome</keyword>
<organism evidence="2 3">
    <name type="scientific">Sporosarcina limicola</name>
    <dbReference type="NCBI Taxonomy" id="34101"/>
    <lineage>
        <taxon>Bacteria</taxon>
        <taxon>Bacillati</taxon>
        <taxon>Bacillota</taxon>
        <taxon>Bacilli</taxon>
        <taxon>Bacillales</taxon>
        <taxon>Caryophanaceae</taxon>
        <taxon>Sporosarcina</taxon>
    </lineage>
</organism>
<dbReference type="PROSITE" id="PS51186">
    <property type="entry name" value="GNAT"/>
    <property type="match status" value="1"/>
</dbReference>
<sequence length="150" mass="16909">MIKKVDITNFNSAREIISIQIPSYNVEAELIDFQDIPPLKDTIETLQQCGETFYGYYLNDELCGAISLKVENGIIDIHRLMVHPKHFRKGIAGMLLEYIEGINEDSETIVVSTGSKNEPAINLYKRNGFSSTGETRVAEHLSLTSFIKKI</sequence>
<proteinExistence type="predicted"/>
<reference evidence="2" key="1">
    <citation type="submission" date="2020-10" db="EMBL/GenBank/DDBJ databases">
        <title>Genomic Encyclopedia of Type Strains, Phase IV (KMG-IV): sequencing the most valuable type-strain genomes for metagenomic binning, comparative biology and taxonomic classification.</title>
        <authorList>
            <person name="Goeker M."/>
        </authorList>
    </citation>
    <scope>NUCLEOTIDE SEQUENCE</scope>
    <source>
        <strain evidence="2">DSM 13886</strain>
    </source>
</reference>
<evidence type="ECO:0000313" key="3">
    <source>
        <dbReference type="Proteomes" id="UP000658225"/>
    </source>
</evidence>
<feature type="domain" description="N-acetyltransferase" evidence="1">
    <location>
        <begin position="1"/>
        <end position="150"/>
    </location>
</feature>
<dbReference type="SUPFAM" id="SSF55729">
    <property type="entry name" value="Acyl-CoA N-acyltransferases (Nat)"/>
    <property type="match status" value="1"/>
</dbReference>
<comment type="caution">
    <text evidence="2">The sequence shown here is derived from an EMBL/GenBank/DDBJ whole genome shotgun (WGS) entry which is preliminary data.</text>
</comment>
<dbReference type="Gene3D" id="3.40.630.30">
    <property type="match status" value="1"/>
</dbReference>